<evidence type="ECO:0000256" key="12">
    <source>
        <dbReference type="ARBA" id="ARBA00036508"/>
    </source>
</evidence>
<keyword evidence="9 14" id="KW-0408">Iron</keyword>
<dbReference type="Gene3D" id="4.10.375.10">
    <property type="entry name" value="Lipoxygenase-1, Domain 2"/>
    <property type="match status" value="1"/>
</dbReference>
<proteinExistence type="inferred from homology"/>
<gene>
    <name evidence="19" type="ORF">ACMD2_21627</name>
</gene>
<evidence type="ECO:0000313" key="19">
    <source>
        <dbReference type="EMBL" id="OAY73084.1"/>
    </source>
</evidence>
<dbReference type="Gene3D" id="1.20.245.10">
    <property type="entry name" value="Lipoxygenase-1, Domain 5"/>
    <property type="match status" value="1"/>
</dbReference>
<dbReference type="InterPro" id="IPR036392">
    <property type="entry name" value="PLAT/LH2_dom_sf"/>
</dbReference>
<evidence type="ECO:0000256" key="6">
    <source>
        <dbReference type="ARBA" id="ARBA00022832"/>
    </source>
</evidence>
<dbReference type="FunFam" id="1.20.245.10:FF:000002">
    <property type="entry name" value="Lipoxygenase"/>
    <property type="match status" value="1"/>
</dbReference>
<dbReference type="EMBL" id="LSRQ01002865">
    <property type="protein sequence ID" value="OAY73084.1"/>
    <property type="molecule type" value="Genomic_DNA"/>
</dbReference>
<protein>
    <recommendedName>
        <fullName evidence="15">Lipoxygenase</fullName>
        <ecNumber evidence="15">1.13.11.-</ecNumber>
    </recommendedName>
</protein>
<dbReference type="Proteomes" id="UP000092600">
    <property type="component" value="Unassembled WGS sequence"/>
</dbReference>
<dbReference type="PROSITE" id="PS00711">
    <property type="entry name" value="LIPOXYGENASE_1"/>
    <property type="match status" value="1"/>
</dbReference>
<dbReference type="FunFam" id="4.10.372.10:FF:000001">
    <property type="entry name" value="Lipoxygenase"/>
    <property type="match status" value="1"/>
</dbReference>
<keyword evidence="7 14" id="KW-0223">Dioxygenase</keyword>
<dbReference type="InterPro" id="IPR020833">
    <property type="entry name" value="LipOase_Fe_BS"/>
</dbReference>
<dbReference type="CDD" id="cd01751">
    <property type="entry name" value="PLAT_LH2"/>
    <property type="match status" value="1"/>
</dbReference>
<accession>A0A199V7N0</accession>
<comment type="caution">
    <text evidence="13">Lacks conserved residue(s) required for the propagation of feature annotation.</text>
</comment>
<evidence type="ECO:0000256" key="9">
    <source>
        <dbReference type="ARBA" id="ARBA00023004"/>
    </source>
</evidence>
<dbReference type="PROSITE" id="PS00081">
    <property type="entry name" value="LIPOXYGENASE_2"/>
    <property type="match status" value="1"/>
</dbReference>
<dbReference type="InterPro" id="IPR020834">
    <property type="entry name" value="LipOase_CS"/>
</dbReference>
<dbReference type="FunFam" id="3.10.450.60:FF:000002">
    <property type="entry name" value="Lipoxygenase"/>
    <property type="match status" value="1"/>
</dbReference>
<dbReference type="PROSITE" id="PS51393">
    <property type="entry name" value="LIPOXYGENASE_3"/>
    <property type="match status" value="1"/>
</dbReference>
<keyword evidence="3 15" id="KW-0444">Lipid biosynthesis</keyword>
<feature type="domain" description="Lipoxygenase" evidence="18">
    <location>
        <begin position="174"/>
        <end position="873"/>
    </location>
</feature>
<dbReference type="Pfam" id="PF00305">
    <property type="entry name" value="Lipoxygenase"/>
    <property type="match status" value="1"/>
</dbReference>
<dbReference type="GO" id="GO:0034440">
    <property type="term" value="P:lipid oxidation"/>
    <property type="evidence" value="ECO:0007669"/>
    <property type="project" value="InterPro"/>
</dbReference>
<feature type="region of interest" description="Disordered" evidence="16">
    <location>
        <begin position="235"/>
        <end position="259"/>
    </location>
</feature>
<dbReference type="FunFam" id="4.10.375.10:FF:000001">
    <property type="entry name" value="Lipoxygenase"/>
    <property type="match status" value="1"/>
</dbReference>
<evidence type="ECO:0000256" key="8">
    <source>
        <dbReference type="ARBA" id="ARBA00023002"/>
    </source>
</evidence>
<dbReference type="GO" id="GO:0006633">
    <property type="term" value="P:fatty acid biosynthetic process"/>
    <property type="evidence" value="ECO:0007669"/>
    <property type="project" value="UniProtKB-KW"/>
</dbReference>
<evidence type="ECO:0000256" key="13">
    <source>
        <dbReference type="PROSITE-ProRule" id="PRU00152"/>
    </source>
</evidence>
<comment type="similarity">
    <text evidence="2 14">Belongs to the lipoxygenase family.</text>
</comment>
<dbReference type="PROSITE" id="PS50095">
    <property type="entry name" value="PLAT"/>
    <property type="match status" value="1"/>
</dbReference>
<sequence length="873" mass="97958">MQGLENILDSRKNFENMLDSIIGRVKGTVPVKGTVVLMRKNVLDFNDFSASVIDNVSELLGQKVSLQLVSATVGDPNNGNRGVVGQAAYLENYINLLPSLAAGESKYNVTFQWDAKTGIPGAVIVKNHHTSQFYLKTLTIDDFPGKGRIVFVCNSWVYPADKYSYDRVFFANNTYFRANTPAPLLPYRDDELYHLKGDDVTGQLQEWDRVYNYAYYNDLGNPDRSPALARPVLGGSAEYPYPRRGKTGRPPTKTDPNSESRLPLLSLDIYVPRDERFGHLKMADFLTYALKAVAQSILPLLESISNATPFEFDSFDDVLKLYDGGIPVPKIPLFDELRQKIPFEMLKELLRTEGNQRLLKLPKPQVIQADEWAWRTDEEFTREMLAGVNPLIINRLDVFPPVSKLDPSKYGNQNSTITAAHIQNNLDGSTIDQALKDNRLFILDHHDTLIPYLNRINSTGNKIYASRTLLFLKEDSTLKPLAIELSLPSPDGEQHGAVSNVYTPSENGVEGAIWQLAKAYATVNDSGVHQLISHWLNTHATMEPFVIATNRQLSALHPINKLLSPHYRDTMNINALARQILINAGGILELTVFPARYAMEMSSFVYKSWNFMEEALPADLIKRGILVGDGEHPDKQQLLIKDYPYAVDGLAIWHAIETWVSDYCSIYYPSDAAVQADAELQAWWKEVREVGHGDKKDEPWWPQMQAVSELTHACTTVIWVASALHAAVNFGQYPYAGYLPNRPTISRRFMPEPGSADYEELKTNPDKVFLRTVTSELQTILGVSLIEILSTHSSDEVYLGQRDTPEWTADQSALQAFERFKARLAQIEADIVKRNGDPSLKNRNGPVKMPYTLLYPTSTVGITGKGIPNSVSI</sequence>
<evidence type="ECO:0000256" key="3">
    <source>
        <dbReference type="ARBA" id="ARBA00022516"/>
    </source>
</evidence>
<evidence type="ECO:0000259" key="17">
    <source>
        <dbReference type="PROSITE" id="PS50095"/>
    </source>
</evidence>
<dbReference type="InterPro" id="IPR042057">
    <property type="entry name" value="Lipoxy_PLAT/LH2"/>
</dbReference>
<dbReference type="SUPFAM" id="SSF48484">
    <property type="entry name" value="Lipoxigenase"/>
    <property type="match status" value="1"/>
</dbReference>
<evidence type="ECO:0000256" key="4">
    <source>
        <dbReference type="ARBA" id="ARBA00022723"/>
    </source>
</evidence>
<keyword evidence="6" id="KW-0276">Fatty acid metabolism</keyword>
<dbReference type="InterPro" id="IPR027433">
    <property type="entry name" value="Lipoxygenase_dom_3"/>
</dbReference>
<comment type="caution">
    <text evidence="19">The sequence shown here is derived from an EMBL/GenBank/DDBJ whole genome shotgun (WGS) entry which is preliminary data.</text>
</comment>
<dbReference type="InterPro" id="IPR013819">
    <property type="entry name" value="LipOase_C"/>
</dbReference>
<dbReference type="PANTHER" id="PTHR11771">
    <property type="entry name" value="LIPOXYGENASE"/>
    <property type="match status" value="1"/>
</dbReference>
<dbReference type="InterPro" id="IPR001024">
    <property type="entry name" value="PLAT/LH2_dom"/>
</dbReference>
<evidence type="ECO:0000256" key="2">
    <source>
        <dbReference type="ARBA" id="ARBA00009419"/>
    </source>
</evidence>
<dbReference type="Pfam" id="PF01477">
    <property type="entry name" value="PLAT"/>
    <property type="match status" value="1"/>
</dbReference>
<dbReference type="PRINTS" id="PR00087">
    <property type="entry name" value="LIPOXYGENASE"/>
</dbReference>
<dbReference type="GO" id="GO:0031408">
    <property type="term" value="P:oxylipin biosynthetic process"/>
    <property type="evidence" value="ECO:0007669"/>
    <property type="project" value="UniProtKB-UniRule"/>
</dbReference>
<name>A0A199V7N0_ANACO</name>
<keyword evidence="10" id="KW-0443">Lipid metabolism</keyword>
<organism evidence="19 20">
    <name type="scientific">Ananas comosus</name>
    <name type="common">Pineapple</name>
    <name type="synonym">Ananas ananas</name>
    <dbReference type="NCBI Taxonomy" id="4615"/>
    <lineage>
        <taxon>Eukaryota</taxon>
        <taxon>Viridiplantae</taxon>
        <taxon>Streptophyta</taxon>
        <taxon>Embryophyta</taxon>
        <taxon>Tracheophyta</taxon>
        <taxon>Spermatophyta</taxon>
        <taxon>Magnoliopsida</taxon>
        <taxon>Liliopsida</taxon>
        <taxon>Poales</taxon>
        <taxon>Bromeliaceae</taxon>
        <taxon>Bromelioideae</taxon>
        <taxon>Ananas</taxon>
    </lineage>
</organism>
<evidence type="ECO:0000256" key="5">
    <source>
        <dbReference type="ARBA" id="ARBA00022767"/>
    </source>
</evidence>
<dbReference type="InterPro" id="IPR036226">
    <property type="entry name" value="LipOase_C_sf"/>
</dbReference>
<comment type="function">
    <text evidence="15">Plant lipoxygenase may be involved in a number of diverse aspects of plant physiology including growth and development, pest resistance, and senescence or responses to wounding.</text>
</comment>
<evidence type="ECO:0000259" key="18">
    <source>
        <dbReference type="PROSITE" id="PS51393"/>
    </source>
</evidence>
<evidence type="ECO:0000256" key="1">
    <source>
        <dbReference type="ARBA" id="ARBA00001962"/>
    </source>
</evidence>
<dbReference type="GO" id="GO:0009611">
    <property type="term" value="P:response to wounding"/>
    <property type="evidence" value="ECO:0007669"/>
    <property type="project" value="UniProtKB-ARBA"/>
</dbReference>
<keyword evidence="4 14" id="KW-0479">Metal-binding</keyword>
<evidence type="ECO:0000256" key="15">
    <source>
        <dbReference type="RuleBase" id="RU003975"/>
    </source>
</evidence>
<evidence type="ECO:0000313" key="20">
    <source>
        <dbReference type="Proteomes" id="UP000092600"/>
    </source>
</evidence>
<dbReference type="GO" id="GO:1990136">
    <property type="term" value="F:linoleate 9S-lipoxygenase activity"/>
    <property type="evidence" value="ECO:0007669"/>
    <property type="project" value="UniProtKB-EC"/>
</dbReference>
<evidence type="ECO:0000256" key="10">
    <source>
        <dbReference type="ARBA" id="ARBA00023098"/>
    </source>
</evidence>
<dbReference type="Gene3D" id="2.60.60.20">
    <property type="entry name" value="PLAT/LH2 domain"/>
    <property type="match status" value="1"/>
</dbReference>
<dbReference type="AlphaFoldDB" id="A0A199V7N0"/>
<dbReference type="SUPFAM" id="SSF49723">
    <property type="entry name" value="Lipase/lipooxygenase domain (PLAT/LH2 domain)"/>
    <property type="match status" value="1"/>
</dbReference>
<comment type="cofactor">
    <cofactor evidence="1 14">
        <name>Fe cation</name>
        <dbReference type="ChEBI" id="CHEBI:24875"/>
    </cofactor>
</comment>
<evidence type="ECO:0000256" key="16">
    <source>
        <dbReference type="SAM" id="MobiDB-lite"/>
    </source>
</evidence>
<keyword evidence="11 15" id="KW-0275">Fatty acid biosynthesis</keyword>
<keyword evidence="8 14" id="KW-0560">Oxidoreductase</keyword>
<dbReference type="InterPro" id="IPR000907">
    <property type="entry name" value="LipOase"/>
</dbReference>
<feature type="domain" description="PLAT" evidence="17">
    <location>
        <begin position="46"/>
        <end position="171"/>
    </location>
</feature>
<dbReference type="UniPathway" id="UPA00382"/>
<dbReference type="PRINTS" id="PR00468">
    <property type="entry name" value="PLTLPOXGNASE"/>
</dbReference>
<evidence type="ECO:0000256" key="14">
    <source>
        <dbReference type="RuleBase" id="RU003974"/>
    </source>
</evidence>
<comment type="catalytic activity">
    <reaction evidence="12">
        <text>(9Z,12Z)-octadecadienoate + O2 = (9S)-hydroperoxy-(10E,12Z)-octadecadienoate</text>
        <dbReference type="Rhea" id="RHEA:30291"/>
        <dbReference type="ChEBI" id="CHEBI:15379"/>
        <dbReference type="ChEBI" id="CHEBI:30245"/>
        <dbReference type="ChEBI" id="CHEBI:60955"/>
        <dbReference type="EC" id="1.13.11.58"/>
    </reaction>
</comment>
<keyword evidence="5 15" id="KW-0925">Oxylipin biosynthesis</keyword>
<dbReference type="Gene3D" id="3.10.450.60">
    <property type="match status" value="1"/>
</dbReference>
<dbReference type="SMART" id="SM00308">
    <property type="entry name" value="LH2"/>
    <property type="match status" value="1"/>
</dbReference>
<evidence type="ECO:0000256" key="7">
    <source>
        <dbReference type="ARBA" id="ARBA00022964"/>
    </source>
</evidence>
<dbReference type="Gene3D" id="4.10.372.10">
    <property type="entry name" value="Lipoxygenase-1, Domain 3"/>
    <property type="match status" value="1"/>
</dbReference>
<reference evidence="19 20" key="1">
    <citation type="journal article" date="2016" name="DNA Res.">
        <title>The draft genome of MD-2 pineapple using hybrid error correction of long reads.</title>
        <authorList>
            <person name="Redwan R.M."/>
            <person name="Saidin A."/>
            <person name="Kumar S.V."/>
        </authorList>
    </citation>
    <scope>NUCLEOTIDE SEQUENCE [LARGE SCALE GENOMIC DNA]</scope>
    <source>
        <strain evidence="20">cv. MD2</strain>
        <tissue evidence="19">Leaf</tissue>
    </source>
</reference>
<dbReference type="InterPro" id="IPR001246">
    <property type="entry name" value="LipOase_plant"/>
</dbReference>
<dbReference type="EC" id="1.13.11.-" evidence="15"/>
<comment type="pathway">
    <text evidence="15">Lipid metabolism; oxylipin biosynthesis.</text>
</comment>
<dbReference type="STRING" id="4615.A0A199V7N0"/>
<dbReference type="GO" id="GO:0046872">
    <property type="term" value="F:metal ion binding"/>
    <property type="evidence" value="ECO:0007669"/>
    <property type="project" value="UniProtKB-UniRule"/>
</dbReference>
<evidence type="ECO:0000256" key="11">
    <source>
        <dbReference type="ARBA" id="ARBA00023160"/>
    </source>
</evidence>